<sequence length="318" mass="34068">MKKHIKLLSLSLTLAGAVLAQSSYAAYPEKTITMLIPYGAGGGTDVLARALQPALEESLGQTVIVKNVPGGGGILGFTQLVHAKPDGYTVTIPNNVIFATEGMGNATYKYKDFDYLGNILTEDYIVAVRADGPWNSWNDLLKDMEEHPNKIKFGFSGYGGSTHVASQILANVAGYQAKQIPHDGSSKAVVAAMGGHIDALMLNLGDLSSGIKSGKLKPLLSLGSKRLSEYPDVPTLQETGIDLNLTNWRGIAAPAGVSDEVKVAWNKALEHAVKDEKFQQLIATQGGQVDFQKSGENLDKWMSLLAESFINTAHNLKK</sequence>
<keyword evidence="2" id="KW-0732">Signal</keyword>
<dbReference type="PIRSF" id="PIRSF017082">
    <property type="entry name" value="YflP"/>
    <property type="match status" value="1"/>
</dbReference>
<dbReference type="RefSeq" id="WP_011978329.1">
    <property type="nucleotide sequence ID" value="NZ_FQVF01000005.1"/>
</dbReference>
<dbReference type="AlphaFoldDB" id="A0A1M4YAX5"/>
<gene>
    <name evidence="3" type="ORF">SAMN02745753_01170</name>
</gene>
<accession>A0A1M4YAX5</accession>
<dbReference type="CDD" id="cd07012">
    <property type="entry name" value="PBP2_Bug_TTT"/>
    <property type="match status" value="1"/>
</dbReference>
<dbReference type="InterPro" id="IPR005064">
    <property type="entry name" value="BUG"/>
</dbReference>
<dbReference type="OrthoDB" id="5171643at2"/>
<evidence type="ECO:0000256" key="2">
    <source>
        <dbReference type="SAM" id="SignalP"/>
    </source>
</evidence>
<dbReference type="InterPro" id="IPR042100">
    <property type="entry name" value="Bug_dom1"/>
</dbReference>
<evidence type="ECO:0000313" key="4">
    <source>
        <dbReference type="Proteomes" id="UP000184517"/>
    </source>
</evidence>
<keyword evidence="3" id="KW-0675">Receptor</keyword>
<keyword evidence="4" id="KW-1185">Reference proteome</keyword>
<dbReference type="PANTHER" id="PTHR42928">
    <property type="entry name" value="TRICARBOXYLATE-BINDING PROTEIN"/>
    <property type="match status" value="1"/>
</dbReference>
<dbReference type="STRING" id="1122206.SAMN02745753_01170"/>
<protein>
    <submittedName>
        <fullName evidence="3">Tripartite-type tricarboxylate transporter, receptor component TctC</fullName>
    </submittedName>
</protein>
<dbReference type="Proteomes" id="UP000184517">
    <property type="component" value="Unassembled WGS sequence"/>
</dbReference>
<dbReference type="SUPFAM" id="SSF53850">
    <property type="entry name" value="Periplasmic binding protein-like II"/>
    <property type="match status" value="1"/>
</dbReference>
<name>A0A1M4YAX5_9GAMM</name>
<dbReference type="EMBL" id="FQVF01000005">
    <property type="protein sequence ID" value="SHF02799.1"/>
    <property type="molecule type" value="Genomic_DNA"/>
</dbReference>
<organism evidence="3 4">
    <name type="scientific">Marinomonas polaris DSM 16579</name>
    <dbReference type="NCBI Taxonomy" id="1122206"/>
    <lineage>
        <taxon>Bacteria</taxon>
        <taxon>Pseudomonadati</taxon>
        <taxon>Pseudomonadota</taxon>
        <taxon>Gammaproteobacteria</taxon>
        <taxon>Oceanospirillales</taxon>
        <taxon>Oceanospirillaceae</taxon>
        <taxon>Marinomonas</taxon>
    </lineage>
</organism>
<dbReference type="Gene3D" id="3.40.190.150">
    <property type="entry name" value="Bordetella uptake gene, domain 1"/>
    <property type="match status" value="1"/>
</dbReference>
<feature type="chain" id="PRO_5009908412" evidence="2">
    <location>
        <begin position="26"/>
        <end position="318"/>
    </location>
</feature>
<evidence type="ECO:0000313" key="3">
    <source>
        <dbReference type="EMBL" id="SHF02799.1"/>
    </source>
</evidence>
<reference evidence="4" key="1">
    <citation type="submission" date="2016-11" db="EMBL/GenBank/DDBJ databases">
        <authorList>
            <person name="Varghese N."/>
            <person name="Submissions S."/>
        </authorList>
    </citation>
    <scope>NUCLEOTIDE SEQUENCE [LARGE SCALE GENOMIC DNA]</scope>
    <source>
        <strain evidence="4">DSM 16579</strain>
    </source>
</reference>
<dbReference type="Pfam" id="PF03401">
    <property type="entry name" value="TctC"/>
    <property type="match status" value="1"/>
</dbReference>
<proteinExistence type="inferred from homology"/>
<feature type="signal peptide" evidence="2">
    <location>
        <begin position="1"/>
        <end position="25"/>
    </location>
</feature>
<comment type="similarity">
    <text evidence="1">Belongs to the UPF0065 (bug) family.</text>
</comment>
<evidence type="ECO:0000256" key="1">
    <source>
        <dbReference type="ARBA" id="ARBA00006987"/>
    </source>
</evidence>
<dbReference type="PANTHER" id="PTHR42928:SF5">
    <property type="entry name" value="BLR1237 PROTEIN"/>
    <property type="match status" value="1"/>
</dbReference>
<dbReference type="Gene3D" id="3.40.190.10">
    <property type="entry name" value="Periplasmic binding protein-like II"/>
    <property type="match status" value="1"/>
</dbReference>